<accession>A0ABW2U9D8</accession>
<dbReference type="Proteomes" id="UP001596513">
    <property type="component" value="Unassembled WGS sequence"/>
</dbReference>
<organism evidence="2 3">
    <name type="scientific">Hymenobacter humi</name>
    <dbReference type="NCBI Taxonomy" id="1411620"/>
    <lineage>
        <taxon>Bacteria</taxon>
        <taxon>Pseudomonadati</taxon>
        <taxon>Bacteroidota</taxon>
        <taxon>Cytophagia</taxon>
        <taxon>Cytophagales</taxon>
        <taxon>Hymenobacteraceae</taxon>
        <taxon>Hymenobacter</taxon>
    </lineage>
</organism>
<name>A0ABW2U9D8_9BACT</name>
<comment type="caution">
    <text evidence="2">The sequence shown here is derived from an EMBL/GenBank/DDBJ whole genome shotgun (WGS) entry which is preliminary data.</text>
</comment>
<feature type="region of interest" description="Disordered" evidence="1">
    <location>
        <begin position="346"/>
        <end position="371"/>
    </location>
</feature>
<keyword evidence="2" id="KW-0067">ATP-binding</keyword>
<dbReference type="InterPro" id="IPR036890">
    <property type="entry name" value="HATPase_C_sf"/>
</dbReference>
<dbReference type="RefSeq" id="WP_380204517.1">
    <property type="nucleotide sequence ID" value="NZ_JBHTEK010000001.1"/>
</dbReference>
<evidence type="ECO:0000256" key="1">
    <source>
        <dbReference type="SAM" id="MobiDB-lite"/>
    </source>
</evidence>
<proteinExistence type="predicted"/>
<dbReference type="SUPFAM" id="SSF55874">
    <property type="entry name" value="ATPase domain of HSP90 chaperone/DNA topoisomerase II/histidine kinase"/>
    <property type="match status" value="1"/>
</dbReference>
<keyword evidence="2" id="KW-0547">Nucleotide-binding</keyword>
<protein>
    <submittedName>
        <fullName evidence="2">ATP-binding protein</fullName>
    </submittedName>
</protein>
<evidence type="ECO:0000313" key="2">
    <source>
        <dbReference type="EMBL" id="MFC7668999.1"/>
    </source>
</evidence>
<evidence type="ECO:0000313" key="3">
    <source>
        <dbReference type="Proteomes" id="UP001596513"/>
    </source>
</evidence>
<dbReference type="Pfam" id="PF13589">
    <property type="entry name" value="HATPase_c_3"/>
    <property type="match status" value="1"/>
</dbReference>
<feature type="compositionally biased region" description="Pro residues" evidence="1">
    <location>
        <begin position="351"/>
        <end position="371"/>
    </location>
</feature>
<dbReference type="Gene3D" id="3.30.565.10">
    <property type="entry name" value="Histidine kinase-like ATPase, C-terminal domain"/>
    <property type="match status" value="1"/>
</dbReference>
<reference evidence="3" key="1">
    <citation type="journal article" date="2019" name="Int. J. Syst. Evol. Microbiol.">
        <title>The Global Catalogue of Microorganisms (GCM) 10K type strain sequencing project: providing services to taxonomists for standard genome sequencing and annotation.</title>
        <authorList>
            <consortium name="The Broad Institute Genomics Platform"/>
            <consortium name="The Broad Institute Genome Sequencing Center for Infectious Disease"/>
            <person name="Wu L."/>
            <person name="Ma J."/>
        </authorList>
    </citation>
    <scope>NUCLEOTIDE SEQUENCE [LARGE SCALE GENOMIC DNA]</scope>
    <source>
        <strain evidence="3">JCM 19635</strain>
    </source>
</reference>
<keyword evidence="3" id="KW-1185">Reference proteome</keyword>
<dbReference type="EMBL" id="JBHTEK010000001">
    <property type="protein sequence ID" value="MFC7668999.1"/>
    <property type="molecule type" value="Genomic_DNA"/>
</dbReference>
<dbReference type="GO" id="GO:0005524">
    <property type="term" value="F:ATP binding"/>
    <property type="evidence" value="ECO:0007669"/>
    <property type="project" value="UniProtKB-KW"/>
</dbReference>
<sequence>MSETIGIRPDVGVLSVLRYLNYKPWYALAEYVDNSIDSYLKNKEALLAAEGPRYKLKIDITIDAKNNLIRVVDNAAGISAEDLGRALRMAEAPPDKTKLSEFGMGMKAASCWFAPVWVVMTKALGEPVARSVKFDVASIVKNRTQELQVKVLEKPVETHYTVVNLVEVFQSQNKTTIAKIKAHLASIYREYIRSGEVLIQLNGEMLEHEHPVILSAPLHSNDKGAPILWRHEVEFPVGEGRSVRGFAAIRETGSTSKAGFALFRRGRVIEGSTEEGYRPEQIFGRGNSFRSQRLFGELHLDGFGVSHTKDGFQWDGYEDQFLTLLHKALSDPKMPILAQAEKYRKNETKPPVDPPVGPPVNPPVNPPVSPPIKPPVGPPVAPPVKPPVGPPLGLFPESAHKVIKHKFYDFSWQVHVELSPSHTQTEWLEVGDYLLPKSAKAAPGERLLGVRVALAHPFCQKVQTNASGQSTLVSLAVALAIAQVLAIAGGATNTSIMLDYLSEALALPNI</sequence>
<gene>
    <name evidence="2" type="ORF">ACFQT0_17810</name>
</gene>